<protein>
    <submittedName>
        <fullName evidence="1">Uncharacterized protein</fullName>
    </submittedName>
</protein>
<proteinExistence type="predicted"/>
<accession>A0A0B7AIQ7</accession>
<feature type="non-terminal residue" evidence="1">
    <location>
        <position position="71"/>
    </location>
</feature>
<gene>
    <name evidence="1" type="primary">ORF120944</name>
</gene>
<organism evidence="1">
    <name type="scientific">Arion vulgaris</name>
    <dbReference type="NCBI Taxonomy" id="1028688"/>
    <lineage>
        <taxon>Eukaryota</taxon>
        <taxon>Metazoa</taxon>
        <taxon>Spiralia</taxon>
        <taxon>Lophotrochozoa</taxon>
        <taxon>Mollusca</taxon>
        <taxon>Gastropoda</taxon>
        <taxon>Heterobranchia</taxon>
        <taxon>Euthyneura</taxon>
        <taxon>Panpulmonata</taxon>
        <taxon>Eupulmonata</taxon>
        <taxon>Stylommatophora</taxon>
        <taxon>Helicina</taxon>
        <taxon>Arionoidea</taxon>
        <taxon>Arionidae</taxon>
        <taxon>Arion</taxon>
    </lineage>
</organism>
<dbReference type="EMBL" id="HACG01033572">
    <property type="protein sequence ID" value="CEK80437.1"/>
    <property type="molecule type" value="Transcribed_RNA"/>
</dbReference>
<name>A0A0B7AIQ7_9EUPU</name>
<dbReference type="AlphaFoldDB" id="A0A0B7AIQ7"/>
<reference evidence="1" key="1">
    <citation type="submission" date="2014-12" db="EMBL/GenBank/DDBJ databases">
        <title>Insight into the proteome of Arion vulgaris.</title>
        <authorList>
            <person name="Aradska J."/>
            <person name="Bulat T."/>
            <person name="Smidak R."/>
            <person name="Sarate P."/>
            <person name="Gangsoo J."/>
            <person name="Sialana F."/>
            <person name="Bilban M."/>
            <person name="Lubec G."/>
        </authorList>
    </citation>
    <scope>NUCLEOTIDE SEQUENCE</scope>
    <source>
        <tissue evidence="1">Skin</tissue>
    </source>
</reference>
<feature type="non-terminal residue" evidence="1">
    <location>
        <position position="1"/>
    </location>
</feature>
<evidence type="ECO:0000313" key="1">
    <source>
        <dbReference type="EMBL" id="CEK80437.1"/>
    </source>
</evidence>
<sequence length="71" mass="8068">WLVHLLCRYNSSAGVGLFSPTQFDPASIGVPEKLREVKMVGVILLHHPSCIVGQRKIQTKHLIHQCTTWYE</sequence>